<evidence type="ECO:0000256" key="3">
    <source>
        <dbReference type="ARBA" id="ARBA00022448"/>
    </source>
</evidence>
<dbReference type="InterPro" id="IPR009056">
    <property type="entry name" value="Cyt_c-like_dom"/>
</dbReference>
<organism evidence="19">
    <name type="scientific">Anisakis simplex</name>
    <name type="common">Herring worm</name>
    <dbReference type="NCBI Taxonomy" id="6269"/>
    <lineage>
        <taxon>Eukaryota</taxon>
        <taxon>Metazoa</taxon>
        <taxon>Ecdysozoa</taxon>
        <taxon>Nematoda</taxon>
        <taxon>Chromadorea</taxon>
        <taxon>Rhabditida</taxon>
        <taxon>Spirurina</taxon>
        <taxon>Ascaridomorpha</taxon>
        <taxon>Ascaridoidea</taxon>
        <taxon>Anisakidae</taxon>
        <taxon>Anisakis</taxon>
        <taxon>Anisakis simplex complex</taxon>
    </lineage>
</organism>
<accession>A0A0M3JT94</accession>
<dbReference type="GO" id="GO:0005743">
    <property type="term" value="C:mitochondrial inner membrane"/>
    <property type="evidence" value="ECO:0007669"/>
    <property type="project" value="UniProtKB-SubCell"/>
</dbReference>
<keyword evidence="5" id="KW-0679">Respiratory chain</keyword>
<dbReference type="Pfam" id="PF02167">
    <property type="entry name" value="Cytochrom_C1"/>
    <property type="match status" value="1"/>
</dbReference>
<dbReference type="GO" id="GO:0009055">
    <property type="term" value="F:electron transfer activity"/>
    <property type="evidence" value="ECO:0007669"/>
    <property type="project" value="InterPro"/>
</dbReference>
<dbReference type="EMBL" id="UYRR01031019">
    <property type="protein sequence ID" value="VDK43667.1"/>
    <property type="molecule type" value="Genomic_DNA"/>
</dbReference>
<evidence type="ECO:0000259" key="16">
    <source>
        <dbReference type="PROSITE" id="PS51007"/>
    </source>
</evidence>
<evidence type="ECO:0000313" key="17">
    <source>
        <dbReference type="EMBL" id="VDK43667.1"/>
    </source>
</evidence>
<dbReference type="GO" id="GO:0020037">
    <property type="term" value="F:heme binding"/>
    <property type="evidence" value="ECO:0007669"/>
    <property type="project" value="InterPro"/>
</dbReference>
<dbReference type="AlphaFoldDB" id="A0A0M3JT94"/>
<dbReference type="InterPro" id="IPR002326">
    <property type="entry name" value="Cyt_c1"/>
</dbReference>
<keyword evidence="18" id="KW-1185">Reference proteome</keyword>
<evidence type="ECO:0000256" key="10">
    <source>
        <dbReference type="ARBA" id="ARBA00022989"/>
    </source>
</evidence>
<evidence type="ECO:0000256" key="4">
    <source>
        <dbReference type="ARBA" id="ARBA00022617"/>
    </source>
</evidence>
<evidence type="ECO:0000256" key="6">
    <source>
        <dbReference type="ARBA" id="ARBA00022692"/>
    </source>
</evidence>
<dbReference type="InterPro" id="IPR036909">
    <property type="entry name" value="Cyt_c-like_dom_sf"/>
</dbReference>
<keyword evidence="9" id="KW-0249">Electron transport</keyword>
<protein>
    <submittedName>
        <fullName evidence="19">Cytochrome c1, heme protein, mitochondrial (inferred by orthology to a human protein)</fullName>
    </submittedName>
</protein>
<proteinExistence type="inferred from homology"/>
<keyword evidence="12" id="KW-0496">Mitochondrion</keyword>
<dbReference type="GO" id="GO:0006122">
    <property type="term" value="P:mitochondrial electron transport, ubiquinol to cytochrome c"/>
    <property type="evidence" value="ECO:0007669"/>
    <property type="project" value="TreeGrafter"/>
</dbReference>
<dbReference type="Gene3D" id="1.20.5.100">
    <property type="entry name" value="Cytochrome c1, transmembrane anchor, C-terminal"/>
    <property type="match status" value="1"/>
</dbReference>
<dbReference type="GO" id="GO:0046872">
    <property type="term" value="F:metal ion binding"/>
    <property type="evidence" value="ECO:0007669"/>
    <property type="project" value="UniProtKB-KW"/>
</dbReference>
<reference evidence="17 18" key="2">
    <citation type="submission" date="2018-11" db="EMBL/GenBank/DDBJ databases">
        <authorList>
            <consortium name="Pathogen Informatics"/>
        </authorList>
    </citation>
    <scope>NUCLEOTIDE SEQUENCE [LARGE SCALE GENOMIC DNA]</scope>
</reference>
<dbReference type="OrthoDB" id="5925at2759"/>
<name>A0A0M3JT94_ANISI</name>
<dbReference type="InterPro" id="IPR021157">
    <property type="entry name" value="Cyt_c1_TM_anchor_C"/>
</dbReference>
<keyword evidence="13 15" id="KW-0472">Membrane</keyword>
<dbReference type="WBParaSite" id="ASIM_0001123801-mRNA-1">
    <property type="protein sequence ID" value="ASIM_0001123801-mRNA-1"/>
    <property type="gene ID" value="ASIM_0001123801"/>
</dbReference>
<keyword evidence="10 15" id="KW-1133">Transmembrane helix</keyword>
<dbReference type="Proteomes" id="UP000267096">
    <property type="component" value="Unassembled WGS sequence"/>
</dbReference>
<evidence type="ECO:0000256" key="11">
    <source>
        <dbReference type="ARBA" id="ARBA00023004"/>
    </source>
</evidence>
<feature type="binding site" description="covalent" evidence="14">
    <location>
        <position position="72"/>
    </location>
    <ligand>
        <name>heme c</name>
        <dbReference type="ChEBI" id="CHEBI:61717"/>
    </ligand>
</feature>
<feature type="domain" description="Cytochrome c" evidence="16">
    <location>
        <begin position="55"/>
        <end position="224"/>
    </location>
</feature>
<dbReference type="PANTHER" id="PTHR10266:SF3">
    <property type="entry name" value="CYTOCHROME C1, HEME PROTEIN, MITOCHONDRIAL"/>
    <property type="match status" value="1"/>
</dbReference>
<evidence type="ECO:0000256" key="8">
    <source>
        <dbReference type="ARBA" id="ARBA00022792"/>
    </source>
</evidence>
<gene>
    <name evidence="17" type="ORF">ASIM_LOCUS10796</name>
</gene>
<evidence type="ECO:0000256" key="15">
    <source>
        <dbReference type="SAM" id="Phobius"/>
    </source>
</evidence>
<keyword evidence="4 14" id="KW-0349">Heme</keyword>
<evidence type="ECO:0000256" key="9">
    <source>
        <dbReference type="ARBA" id="ARBA00022982"/>
    </source>
</evidence>
<dbReference type="Gene3D" id="1.10.760.10">
    <property type="entry name" value="Cytochrome c-like domain"/>
    <property type="match status" value="1"/>
</dbReference>
<feature type="binding site" description="covalent" evidence="14">
    <location>
        <position position="68"/>
    </location>
    <ligand>
        <name>heme c</name>
        <dbReference type="ChEBI" id="CHEBI:61717"/>
    </ligand>
</feature>
<dbReference type="PRINTS" id="PR00603">
    <property type="entry name" value="CYTOCHROMEC1"/>
</dbReference>
<dbReference type="SUPFAM" id="SSF81496">
    <property type="entry name" value="Cytochrome c1 subunit of cytochrome bc1 complex (Ubiquinol-cytochrome c reductase), transmembrane anchor"/>
    <property type="match status" value="1"/>
</dbReference>
<feature type="binding site" description="covalent" evidence="14">
    <location>
        <position position="71"/>
    </location>
    <ligand>
        <name>heme c</name>
        <dbReference type="ChEBI" id="CHEBI:61717"/>
    </ligand>
</feature>
<keyword evidence="8" id="KW-0999">Mitochondrion inner membrane</keyword>
<evidence type="ECO:0000256" key="2">
    <source>
        <dbReference type="ARBA" id="ARBA00006488"/>
    </source>
</evidence>
<dbReference type="PROSITE" id="PS51007">
    <property type="entry name" value="CYTC"/>
    <property type="match status" value="1"/>
</dbReference>
<comment type="subcellular location">
    <subcellularLocation>
        <location evidence="1">Mitochondrion inner membrane</location>
    </subcellularLocation>
</comment>
<comment type="similarity">
    <text evidence="2">Belongs to the cytochrome c family.</text>
</comment>
<keyword evidence="11 14" id="KW-0408">Iron</keyword>
<evidence type="ECO:0000256" key="14">
    <source>
        <dbReference type="PIRSR" id="PIRSR602326-1"/>
    </source>
</evidence>
<keyword evidence="7 14" id="KW-0479">Metal-binding</keyword>
<evidence type="ECO:0000313" key="18">
    <source>
        <dbReference type="Proteomes" id="UP000267096"/>
    </source>
</evidence>
<keyword evidence="3" id="KW-0813">Transport</keyword>
<comment type="cofactor">
    <cofactor evidence="14">
        <name>heme c</name>
        <dbReference type="ChEBI" id="CHEBI:61717"/>
    </cofactor>
    <text evidence="14">Binds 1 heme c group covalently per subunit.</text>
</comment>
<evidence type="ECO:0000256" key="12">
    <source>
        <dbReference type="ARBA" id="ARBA00023128"/>
    </source>
</evidence>
<evidence type="ECO:0000313" key="19">
    <source>
        <dbReference type="WBParaSite" id="ASIM_0001123801-mRNA-1"/>
    </source>
</evidence>
<evidence type="ECO:0000256" key="13">
    <source>
        <dbReference type="ARBA" id="ARBA00023136"/>
    </source>
</evidence>
<keyword evidence="6 15" id="KW-0812">Transmembrane</keyword>
<dbReference type="FunFam" id="1.10.760.10:FF:000011">
    <property type="entry name" value="Cytochrome c1, putative"/>
    <property type="match status" value="1"/>
</dbReference>
<sequence>MRSFALGAGLCSVAGAGTLLYALENAIRVEAGEHVVHAYKLPWSHSGPFSSLDMASVRRGYEVYKQVCAACHSMKFIHYRHFVDVFMTEEEAKAEAAEATIRDIDDKGAPMERPGILTDPLPAPYPNKKAAAAANNGAAPPDLSLMALARHGGDDYIFTLLTGYFDPPAGVKVDEGKAYNPYFAGGVISMPQQLYDEGIDYKDGTIATMSQQAKDVATFMHWTAEPYHDTRKRWALKVLVMIPFVTFVILYGKRYVWSFVKNQKFAWRTVRGREPPTKGKSS</sequence>
<feature type="transmembrane region" description="Helical" evidence="15">
    <location>
        <begin position="234"/>
        <end position="252"/>
    </location>
</feature>
<dbReference type="PANTHER" id="PTHR10266">
    <property type="entry name" value="CYTOCHROME C1"/>
    <property type="match status" value="1"/>
</dbReference>
<reference evidence="19" key="1">
    <citation type="submission" date="2017-02" db="UniProtKB">
        <authorList>
            <consortium name="WormBaseParasite"/>
        </authorList>
    </citation>
    <scope>IDENTIFICATION</scope>
</reference>
<evidence type="ECO:0000256" key="5">
    <source>
        <dbReference type="ARBA" id="ARBA00022660"/>
    </source>
</evidence>
<evidence type="ECO:0000256" key="7">
    <source>
        <dbReference type="ARBA" id="ARBA00022723"/>
    </source>
</evidence>
<evidence type="ECO:0000256" key="1">
    <source>
        <dbReference type="ARBA" id="ARBA00004273"/>
    </source>
</evidence>
<dbReference type="SUPFAM" id="SSF46626">
    <property type="entry name" value="Cytochrome c"/>
    <property type="match status" value="1"/>
</dbReference>
<feature type="binding site" description="covalent" evidence="14">
    <location>
        <position position="190"/>
    </location>
    <ligand>
        <name>heme c</name>
        <dbReference type="ChEBI" id="CHEBI:61717"/>
    </ligand>
</feature>